<sequence>MDEFQLYIVNSKIFGDPTPNKRRPSAYIGLVSEKFGYVRFLEVYSYKEKFEREYFLKRMYKIQDKKSAQLDTKFDSYIDVSSEIILSLAKIKNLAEPIPLGRLAEKDILGLIEKYNQYKT</sequence>
<dbReference type="AlphaFoldDB" id="R2T3C4"/>
<dbReference type="Proteomes" id="UP000013782">
    <property type="component" value="Unassembled WGS sequence"/>
</dbReference>
<evidence type="ECO:0000313" key="1">
    <source>
        <dbReference type="EMBL" id="EOH94754.1"/>
    </source>
</evidence>
<name>R2T3C4_9ENTE</name>
<dbReference type="PATRIC" id="fig|1158607.3.peg.1645"/>
<organism evidence="1 2">
    <name type="scientific">Enterococcus pallens ATCC BAA-351</name>
    <dbReference type="NCBI Taxonomy" id="1158607"/>
    <lineage>
        <taxon>Bacteria</taxon>
        <taxon>Bacillati</taxon>
        <taxon>Bacillota</taxon>
        <taxon>Bacilli</taxon>
        <taxon>Lactobacillales</taxon>
        <taxon>Enterococcaceae</taxon>
        <taxon>Enterococcus</taxon>
    </lineage>
</organism>
<dbReference type="HOGENOM" id="CLU_2046067_0_0_9"/>
<dbReference type="STRING" id="160454.RV10_GL001674"/>
<reference evidence="1 2" key="1">
    <citation type="submission" date="2013-02" db="EMBL/GenBank/DDBJ databases">
        <title>The Genome Sequence of Enterococcus pallens BAA-351.</title>
        <authorList>
            <consortium name="The Broad Institute Genome Sequencing Platform"/>
            <consortium name="The Broad Institute Genome Sequencing Center for Infectious Disease"/>
            <person name="Earl A.M."/>
            <person name="Gilmore M.S."/>
            <person name="Lebreton F."/>
            <person name="Walker B."/>
            <person name="Young S.K."/>
            <person name="Zeng Q."/>
            <person name="Gargeya S."/>
            <person name="Fitzgerald M."/>
            <person name="Haas B."/>
            <person name="Abouelleil A."/>
            <person name="Alvarado L."/>
            <person name="Arachchi H.M."/>
            <person name="Berlin A.M."/>
            <person name="Chapman S.B."/>
            <person name="Dewar J."/>
            <person name="Goldberg J."/>
            <person name="Griggs A."/>
            <person name="Gujja S."/>
            <person name="Hansen M."/>
            <person name="Howarth C."/>
            <person name="Imamovic A."/>
            <person name="Larimer J."/>
            <person name="McCowan C."/>
            <person name="Murphy C."/>
            <person name="Neiman D."/>
            <person name="Pearson M."/>
            <person name="Priest M."/>
            <person name="Roberts A."/>
            <person name="Saif S."/>
            <person name="Shea T."/>
            <person name="Sisk P."/>
            <person name="Sykes S."/>
            <person name="Wortman J."/>
            <person name="Nusbaum C."/>
            <person name="Birren B."/>
        </authorList>
    </citation>
    <scope>NUCLEOTIDE SEQUENCE [LARGE SCALE GENOMIC DNA]</scope>
    <source>
        <strain evidence="1 2">ATCC BAA-351</strain>
    </source>
</reference>
<protein>
    <submittedName>
        <fullName evidence="1">Uncharacterized protein</fullName>
    </submittedName>
</protein>
<comment type="caution">
    <text evidence="1">The sequence shown here is derived from an EMBL/GenBank/DDBJ whole genome shotgun (WGS) entry which is preliminary data.</text>
</comment>
<accession>R2T3C4</accession>
<dbReference type="EMBL" id="AJAQ01000014">
    <property type="protein sequence ID" value="EOH94754.1"/>
    <property type="molecule type" value="Genomic_DNA"/>
</dbReference>
<dbReference type="RefSeq" id="WP_010756682.1">
    <property type="nucleotide sequence ID" value="NZ_ASWD01000006.1"/>
</dbReference>
<evidence type="ECO:0000313" key="2">
    <source>
        <dbReference type="Proteomes" id="UP000013782"/>
    </source>
</evidence>
<proteinExistence type="predicted"/>
<keyword evidence="2" id="KW-1185">Reference proteome</keyword>
<gene>
    <name evidence="1" type="ORF">UAU_01676</name>
</gene>